<feature type="region of interest" description="Disordered" evidence="1">
    <location>
        <begin position="1"/>
        <end position="30"/>
    </location>
</feature>
<dbReference type="AlphaFoldDB" id="A0A8J7WN57"/>
<organism evidence="3 4">
    <name type="scientific">Actinocrinis puniceicyclus</name>
    <dbReference type="NCBI Taxonomy" id="977794"/>
    <lineage>
        <taxon>Bacteria</taxon>
        <taxon>Bacillati</taxon>
        <taxon>Actinomycetota</taxon>
        <taxon>Actinomycetes</taxon>
        <taxon>Catenulisporales</taxon>
        <taxon>Actinospicaceae</taxon>
        <taxon>Actinocrinis</taxon>
    </lineage>
</organism>
<evidence type="ECO:0000256" key="2">
    <source>
        <dbReference type="SAM" id="Phobius"/>
    </source>
</evidence>
<feature type="transmembrane region" description="Helical" evidence="2">
    <location>
        <begin position="100"/>
        <end position="121"/>
    </location>
</feature>
<keyword evidence="4" id="KW-1185">Reference proteome</keyword>
<accession>A0A8J7WN57</accession>
<feature type="transmembrane region" description="Helical" evidence="2">
    <location>
        <begin position="133"/>
        <end position="152"/>
    </location>
</feature>
<feature type="transmembrane region" description="Helical" evidence="2">
    <location>
        <begin position="39"/>
        <end position="57"/>
    </location>
</feature>
<evidence type="ECO:0008006" key="5">
    <source>
        <dbReference type="Google" id="ProtNLM"/>
    </source>
</evidence>
<dbReference type="RefSeq" id="WP_211469814.1">
    <property type="nucleotide sequence ID" value="NZ_JAGSXH010000084.1"/>
</dbReference>
<evidence type="ECO:0000313" key="3">
    <source>
        <dbReference type="EMBL" id="MBS2965456.1"/>
    </source>
</evidence>
<keyword evidence="2" id="KW-0812">Transmembrane</keyword>
<feature type="transmembrane region" description="Helical" evidence="2">
    <location>
        <begin position="63"/>
        <end position="79"/>
    </location>
</feature>
<reference evidence="3" key="1">
    <citation type="submission" date="2021-04" db="EMBL/GenBank/DDBJ databases">
        <title>Genome based classification of Actinospica acidithermotolerans sp. nov., an actinobacterium isolated from an Indonesian hot spring.</title>
        <authorList>
            <person name="Kusuma A.B."/>
            <person name="Putra K.E."/>
            <person name="Nafisah S."/>
            <person name="Loh J."/>
            <person name="Nouioui I."/>
            <person name="Goodfellow M."/>
        </authorList>
    </citation>
    <scope>NUCLEOTIDE SEQUENCE</scope>
    <source>
        <strain evidence="3">DSM 45618</strain>
    </source>
</reference>
<name>A0A8J7WN57_9ACTN</name>
<dbReference type="EMBL" id="JAGSXH010000084">
    <property type="protein sequence ID" value="MBS2965456.1"/>
    <property type="molecule type" value="Genomic_DNA"/>
</dbReference>
<keyword evidence="2" id="KW-0472">Membrane</keyword>
<gene>
    <name evidence="3" type="ORF">KGA66_20560</name>
</gene>
<sequence length="164" mass="18415">MVDDIAAAHGPTEHDSGTGRPRAAGHDPGTRRRAAGRRWLVHVLLIVTLGFCLLFEAVLTLHILLGFVFVYLIAAHLWQRKRTSMSLLNRLRRPGGWHRPAGRLALADAVLLALTAVMFVSGLWDWQLQRTTIRWHALSGVLLTIVTVVHTVRRRRRLRSSAIS</sequence>
<evidence type="ECO:0000313" key="4">
    <source>
        <dbReference type="Proteomes" id="UP000677913"/>
    </source>
</evidence>
<proteinExistence type="predicted"/>
<comment type="caution">
    <text evidence="3">The sequence shown here is derived from an EMBL/GenBank/DDBJ whole genome shotgun (WGS) entry which is preliminary data.</text>
</comment>
<keyword evidence="2" id="KW-1133">Transmembrane helix</keyword>
<dbReference type="Proteomes" id="UP000677913">
    <property type="component" value="Unassembled WGS sequence"/>
</dbReference>
<evidence type="ECO:0000256" key="1">
    <source>
        <dbReference type="SAM" id="MobiDB-lite"/>
    </source>
</evidence>
<protein>
    <recommendedName>
        <fullName evidence="5">DUF4405 domain-containing protein</fullName>
    </recommendedName>
</protein>